<reference evidence="3" key="1">
    <citation type="journal article" date="2008" name="J. Bacteriol.">
        <title>Genome sequence of the fish pathogen Renibacterium salmoninarum suggests reductive evolution away from an environmental Arthrobacter ancestor.</title>
        <authorList>
            <person name="Wiens G.D."/>
            <person name="Rockey D.D."/>
            <person name="Wu Z."/>
            <person name="Chang J."/>
            <person name="Levy R."/>
            <person name="Crane S."/>
            <person name="Chen D.S."/>
            <person name="Capri G.R."/>
            <person name="Burnett J.R."/>
            <person name="Sudheesh P.S."/>
            <person name="Schipma M.J."/>
            <person name="Burd H."/>
            <person name="Bhattacharyya A."/>
            <person name="Rhodes L.D."/>
            <person name="Kaul R."/>
            <person name="Strom M.S."/>
        </authorList>
    </citation>
    <scope>NUCLEOTIDE SEQUENCE [LARGE SCALE GENOMIC DNA]</scope>
    <source>
        <strain evidence="3">ATCC 33209 / DSM 20767 / JCM 11484 / NBRC 15589 / NCIMB 2235</strain>
    </source>
</reference>
<dbReference type="KEGG" id="rsa:RSal33209_0226"/>
<dbReference type="HOGENOM" id="CLU_093674_3_1_11"/>
<feature type="transmembrane region" description="Helical" evidence="1">
    <location>
        <begin position="94"/>
        <end position="113"/>
    </location>
</feature>
<evidence type="ECO:0000313" key="2">
    <source>
        <dbReference type="EMBL" id="ABY21982.1"/>
    </source>
</evidence>
<dbReference type="Pfam" id="PF05656">
    <property type="entry name" value="DUF805"/>
    <property type="match status" value="1"/>
</dbReference>
<proteinExistence type="predicted"/>
<keyword evidence="3" id="KW-1185">Reference proteome</keyword>
<feature type="transmembrane region" description="Helical" evidence="1">
    <location>
        <begin position="133"/>
        <end position="151"/>
    </location>
</feature>
<keyword evidence="1" id="KW-0812">Transmembrane</keyword>
<sequence>MSESYYSAPQIHTDPQSHPIFGASFGTALKRYYGKYATFRGRASRSEYWWTQLYLSLIGIALYIPVLPCYLDFLSSATSSSRYGSVSRSSPEMGPLTVVVVIVVVIFVLAHIIPNLSILVRRLHDANMSGGFIFLSFIPFVGGLIVFVLTLQSSKPEGARFD</sequence>
<keyword evidence="1" id="KW-1133">Transmembrane helix</keyword>
<dbReference type="AlphaFoldDB" id="A9WLV6"/>
<dbReference type="InterPro" id="IPR008523">
    <property type="entry name" value="DUF805"/>
</dbReference>
<organism evidence="2 3">
    <name type="scientific">Renibacterium salmoninarum (strain ATCC 33209 / DSM 20767 / JCM 11484 / NBRC 15589 / NCIMB 2235)</name>
    <dbReference type="NCBI Taxonomy" id="288705"/>
    <lineage>
        <taxon>Bacteria</taxon>
        <taxon>Bacillati</taxon>
        <taxon>Actinomycetota</taxon>
        <taxon>Actinomycetes</taxon>
        <taxon>Micrococcales</taxon>
        <taxon>Micrococcaceae</taxon>
        <taxon>Renibacterium</taxon>
    </lineage>
</organism>
<dbReference type="PANTHER" id="PTHR34980">
    <property type="entry name" value="INNER MEMBRANE PROTEIN-RELATED-RELATED"/>
    <property type="match status" value="1"/>
</dbReference>
<dbReference type="STRING" id="288705.RSal33209_0226"/>
<accession>A9WLV6</accession>
<dbReference type="eggNOG" id="COG3152">
    <property type="taxonomic scope" value="Bacteria"/>
</dbReference>
<gene>
    <name evidence="2" type="ordered locus">RSal33209_0226</name>
</gene>
<name>A9WLV6_RENSM</name>
<keyword evidence="1" id="KW-0472">Membrane</keyword>
<dbReference type="Proteomes" id="UP000002007">
    <property type="component" value="Chromosome"/>
</dbReference>
<evidence type="ECO:0000256" key="1">
    <source>
        <dbReference type="SAM" id="Phobius"/>
    </source>
</evidence>
<dbReference type="PANTHER" id="PTHR34980:SF2">
    <property type="entry name" value="INNER MEMBRANE PROTEIN YHAH-RELATED"/>
    <property type="match status" value="1"/>
</dbReference>
<dbReference type="RefSeq" id="WP_012243690.1">
    <property type="nucleotide sequence ID" value="NC_010168.1"/>
</dbReference>
<evidence type="ECO:0000313" key="3">
    <source>
        <dbReference type="Proteomes" id="UP000002007"/>
    </source>
</evidence>
<dbReference type="GO" id="GO:0005886">
    <property type="term" value="C:plasma membrane"/>
    <property type="evidence" value="ECO:0007669"/>
    <property type="project" value="TreeGrafter"/>
</dbReference>
<dbReference type="EMBL" id="CP000910">
    <property type="protein sequence ID" value="ABY21982.1"/>
    <property type="molecule type" value="Genomic_DNA"/>
</dbReference>
<feature type="transmembrane region" description="Helical" evidence="1">
    <location>
        <begin position="53"/>
        <end position="73"/>
    </location>
</feature>
<protein>
    <submittedName>
        <fullName evidence="2">Hypothetical membrane protein</fullName>
    </submittedName>
</protein>